<dbReference type="Gene3D" id="3.80.10.10">
    <property type="entry name" value="Ribonuclease Inhibitor"/>
    <property type="match status" value="1"/>
</dbReference>
<reference evidence="3" key="3">
    <citation type="submission" date="2025-04" db="UniProtKB">
        <authorList>
            <consortium name="RefSeq"/>
        </authorList>
    </citation>
    <scope>IDENTIFICATION</scope>
    <source>
        <strain evidence="3">CBS 304.34</strain>
    </source>
</reference>
<reference evidence="3" key="2">
    <citation type="submission" date="2020-04" db="EMBL/GenBank/DDBJ databases">
        <authorList>
            <consortium name="NCBI Genome Project"/>
        </authorList>
    </citation>
    <scope>NUCLEOTIDE SEQUENCE</scope>
    <source>
        <strain evidence="3">CBS 304.34</strain>
    </source>
</reference>
<accession>A0A6A6Z113</accession>
<dbReference type="OrthoDB" id="4840564at2759"/>
<dbReference type="RefSeq" id="XP_033581816.1">
    <property type="nucleotide sequence ID" value="XM_033726945.1"/>
</dbReference>
<dbReference type="GeneID" id="54467838"/>
<protein>
    <recommendedName>
        <fullName evidence="4">F-box domain-containing protein</fullName>
    </recommendedName>
</protein>
<evidence type="ECO:0000313" key="1">
    <source>
        <dbReference type="EMBL" id="KAF2814852.1"/>
    </source>
</evidence>
<dbReference type="InterPro" id="IPR032675">
    <property type="entry name" value="LRR_dom_sf"/>
</dbReference>
<reference evidence="1 3" key="1">
    <citation type="journal article" date="2020" name="Stud. Mycol.">
        <title>101 Dothideomycetes genomes: a test case for predicting lifestyles and emergence of pathogens.</title>
        <authorList>
            <person name="Haridas S."/>
            <person name="Albert R."/>
            <person name="Binder M."/>
            <person name="Bloem J."/>
            <person name="Labutti K."/>
            <person name="Salamov A."/>
            <person name="Andreopoulos B."/>
            <person name="Baker S."/>
            <person name="Barry K."/>
            <person name="Bills G."/>
            <person name="Bluhm B."/>
            <person name="Cannon C."/>
            <person name="Castanera R."/>
            <person name="Culley D."/>
            <person name="Daum C."/>
            <person name="Ezra D."/>
            <person name="Gonzalez J."/>
            <person name="Henrissat B."/>
            <person name="Kuo A."/>
            <person name="Liang C."/>
            <person name="Lipzen A."/>
            <person name="Lutzoni F."/>
            <person name="Magnuson J."/>
            <person name="Mondo S."/>
            <person name="Nolan M."/>
            <person name="Ohm R."/>
            <person name="Pangilinan J."/>
            <person name="Park H.-J."/>
            <person name="Ramirez L."/>
            <person name="Alfaro M."/>
            <person name="Sun H."/>
            <person name="Tritt A."/>
            <person name="Yoshinaga Y."/>
            <person name="Zwiers L.-H."/>
            <person name="Turgeon B."/>
            <person name="Goodwin S."/>
            <person name="Spatafora J."/>
            <person name="Crous P."/>
            <person name="Grigoriev I."/>
        </authorList>
    </citation>
    <scope>NUCLEOTIDE SEQUENCE</scope>
    <source>
        <strain evidence="1 3">CBS 304.34</strain>
    </source>
</reference>
<dbReference type="AlphaFoldDB" id="A0A6A6Z113"/>
<dbReference type="EMBL" id="MU003694">
    <property type="protein sequence ID" value="KAF2814852.1"/>
    <property type="molecule type" value="Genomic_DNA"/>
</dbReference>
<evidence type="ECO:0008006" key="4">
    <source>
        <dbReference type="Google" id="ProtNLM"/>
    </source>
</evidence>
<evidence type="ECO:0000313" key="3">
    <source>
        <dbReference type="RefSeq" id="XP_033581816.1"/>
    </source>
</evidence>
<name>A0A6A6Z113_9PEZI</name>
<dbReference type="Proteomes" id="UP000504636">
    <property type="component" value="Unplaced"/>
</dbReference>
<keyword evidence="2" id="KW-1185">Reference proteome</keyword>
<proteinExistence type="predicted"/>
<gene>
    <name evidence="1 3" type="ORF">BDZ99DRAFT_549055</name>
</gene>
<evidence type="ECO:0000313" key="2">
    <source>
        <dbReference type="Proteomes" id="UP000504636"/>
    </source>
</evidence>
<organism evidence="1">
    <name type="scientific">Mytilinidion resinicola</name>
    <dbReference type="NCBI Taxonomy" id="574789"/>
    <lineage>
        <taxon>Eukaryota</taxon>
        <taxon>Fungi</taxon>
        <taxon>Dikarya</taxon>
        <taxon>Ascomycota</taxon>
        <taxon>Pezizomycotina</taxon>
        <taxon>Dothideomycetes</taxon>
        <taxon>Pleosporomycetidae</taxon>
        <taxon>Mytilinidiales</taxon>
        <taxon>Mytilinidiaceae</taxon>
        <taxon>Mytilinidion</taxon>
    </lineage>
</organism>
<sequence length="451" mass="51752">MNVPSTPESRDSPLLRLPNELLIEILTLAVGRKDMALDDDQSKDHKTAWSLTLVCKRISGISYPLLYRTIDFMSPTLESLIPMSRAGRLLSRSLCANPELSAMCRELVVWIPSIESGYSRDSDYEAATTLLTQLTNIQNFQSFNGLQNSDSVWRMLDQIFPHMPRITDLTMSQDYIPIFMERLFKPDNRFPALRRLHIVGCLAFSSSNIHDAVWLKDRIPPIMDLNIHDFRGSSQDFAAFLSWLEALENLTFHPDKDAWSLSLFQGFLEPHRSTLKSLYIGDQGNVDNRLDLTGYPKLEILSLPALAHRETLGDHALLLAAPKLRSFTWHFGIEQDLNSLDSFQKSEADALRTFVKTVLACGCPLKLVYIWFLANAQFSTPIAREGAEATELALSMRYPWDWMDELRDEFEEWGVLLSYDPPFDEPRSVTREQYEEEFRRWTSFSGHESDL</sequence>